<dbReference type="CDD" id="cd16325">
    <property type="entry name" value="LolA"/>
    <property type="match status" value="1"/>
</dbReference>
<keyword evidence="1 2" id="KW-0732">Signal</keyword>
<gene>
    <name evidence="3" type="ORF">NS319_12730</name>
</gene>
<dbReference type="Proteomes" id="UP000072867">
    <property type="component" value="Unassembled WGS sequence"/>
</dbReference>
<sequence length="206" mass="22565">MMATALMAPTAMAMVAAPVPAMAQASGDLAAVQRHLQSVQTMTADFTQQDRAGKVLTGTLTMKKPGKIRFQYEKGVPLLIVADGGSLWFLDYSVGQKQRWPIKNSPLGVLLDPTRDSSRYAKVVPSADSRLVSVEANDPKHPEYGKITLVFARDASAPGGLMMQGWVALDSQNNRTTIRLSNQRFGMPIDDKAFRFNDPQRRSGRN</sequence>
<proteinExistence type="predicted"/>
<dbReference type="PANTHER" id="PTHR35869">
    <property type="entry name" value="OUTER-MEMBRANE LIPOPROTEIN CARRIER PROTEIN"/>
    <property type="match status" value="1"/>
</dbReference>
<evidence type="ECO:0000313" key="3">
    <source>
        <dbReference type="EMBL" id="KTT68715.1"/>
    </source>
</evidence>
<dbReference type="InterPro" id="IPR004564">
    <property type="entry name" value="OM_lipoprot_carrier_LolA-like"/>
</dbReference>
<evidence type="ECO:0000313" key="4">
    <source>
        <dbReference type="Proteomes" id="UP000072867"/>
    </source>
</evidence>
<feature type="chain" id="PRO_5007547882" evidence="2">
    <location>
        <begin position="24"/>
        <end position="206"/>
    </location>
</feature>
<evidence type="ECO:0000256" key="2">
    <source>
        <dbReference type="SAM" id="SignalP"/>
    </source>
</evidence>
<protein>
    <submittedName>
        <fullName evidence="3">Cell envelope biogenesis protein LolA</fullName>
    </submittedName>
</protein>
<accession>A0A147HV19</accession>
<dbReference type="SUPFAM" id="SSF89392">
    <property type="entry name" value="Prokaryotic lipoproteins and lipoprotein localization factors"/>
    <property type="match status" value="1"/>
</dbReference>
<dbReference type="PATRIC" id="fig|33051.3.peg.3934"/>
<dbReference type="Pfam" id="PF03548">
    <property type="entry name" value="LolA"/>
    <property type="match status" value="1"/>
</dbReference>
<feature type="signal peptide" evidence="2">
    <location>
        <begin position="1"/>
        <end position="23"/>
    </location>
</feature>
<organism evidence="3 4">
    <name type="scientific">Sphingomonas sanguinis</name>
    <dbReference type="NCBI Taxonomy" id="33051"/>
    <lineage>
        <taxon>Bacteria</taxon>
        <taxon>Pseudomonadati</taxon>
        <taxon>Pseudomonadota</taxon>
        <taxon>Alphaproteobacteria</taxon>
        <taxon>Sphingomonadales</taxon>
        <taxon>Sphingomonadaceae</taxon>
        <taxon>Sphingomonas</taxon>
    </lineage>
</organism>
<name>A0A147HV19_9SPHN</name>
<comment type="caution">
    <text evidence="3">The sequence shown here is derived from an EMBL/GenBank/DDBJ whole genome shotgun (WGS) entry which is preliminary data.</text>
</comment>
<dbReference type="InterPro" id="IPR029046">
    <property type="entry name" value="LolA/LolB/LppX"/>
</dbReference>
<dbReference type="PANTHER" id="PTHR35869:SF1">
    <property type="entry name" value="OUTER-MEMBRANE LIPOPROTEIN CARRIER PROTEIN"/>
    <property type="match status" value="1"/>
</dbReference>
<reference evidence="3 4" key="1">
    <citation type="journal article" date="2016" name="Front. Microbiol.">
        <title>Genomic Resource of Rice Seed Associated Bacteria.</title>
        <authorList>
            <person name="Midha S."/>
            <person name="Bansal K."/>
            <person name="Sharma S."/>
            <person name="Kumar N."/>
            <person name="Patil P.P."/>
            <person name="Chaudhry V."/>
            <person name="Patil P.B."/>
        </authorList>
    </citation>
    <scope>NUCLEOTIDE SEQUENCE [LARGE SCALE GENOMIC DNA]</scope>
    <source>
        <strain evidence="3 4">NS319</strain>
    </source>
</reference>
<dbReference type="Gene3D" id="2.50.20.10">
    <property type="entry name" value="Lipoprotein localisation LolA/LolB/LppX"/>
    <property type="match status" value="1"/>
</dbReference>
<dbReference type="AlphaFoldDB" id="A0A147HV19"/>
<dbReference type="STRING" id="33051.SB4_09595"/>
<evidence type="ECO:0000256" key="1">
    <source>
        <dbReference type="ARBA" id="ARBA00022729"/>
    </source>
</evidence>
<dbReference type="EMBL" id="LDTD01000092">
    <property type="protein sequence ID" value="KTT68715.1"/>
    <property type="molecule type" value="Genomic_DNA"/>
</dbReference>